<reference evidence="4" key="1">
    <citation type="submission" date="2022-02" db="EMBL/GenBank/DDBJ databases">
        <title>Emergence and expansion in Europe of a Vibrio aestuarianus clonal complex pathogenic for oysters.</title>
        <authorList>
            <person name="Mesnil A."/>
            <person name="Travers M.-A."/>
        </authorList>
    </citation>
    <scope>NUCLEOTIDE SEQUENCE</scope>
    <source>
        <strain evidence="4">19_064_15T1</strain>
    </source>
</reference>
<dbReference type="InterPro" id="IPR052163">
    <property type="entry name" value="DGC-Regulatory_Protein"/>
</dbReference>
<proteinExistence type="predicted"/>
<dbReference type="NCBIfam" id="TIGR00254">
    <property type="entry name" value="GGDEF"/>
    <property type="match status" value="1"/>
</dbReference>
<organism evidence="4 5">
    <name type="scientific">Vibrio aestuarianus</name>
    <dbReference type="NCBI Taxonomy" id="28171"/>
    <lineage>
        <taxon>Bacteria</taxon>
        <taxon>Pseudomonadati</taxon>
        <taxon>Pseudomonadota</taxon>
        <taxon>Gammaproteobacteria</taxon>
        <taxon>Vibrionales</taxon>
        <taxon>Vibrionaceae</taxon>
        <taxon>Vibrio</taxon>
    </lineage>
</organism>
<protein>
    <submittedName>
        <fullName evidence="4">GGDEF domain-containing protein</fullName>
    </submittedName>
</protein>
<keyword evidence="2" id="KW-1133">Transmembrane helix</keyword>
<feature type="transmembrane region" description="Helical" evidence="2">
    <location>
        <begin position="47"/>
        <end position="69"/>
    </location>
</feature>
<dbReference type="FunFam" id="3.30.70.270:FF:000001">
    <property type="entry name" value="Diguanylate cyclase domain protein"/>
    <property type="match status" value="1"/>
</dbReference>
<dbReference type="CDD" id="cd01949">
    <property type="entry name" value="GGDEF"/>
    <property type="match status" value="1"/>
</dbReference>
<feature type="domain" description="GGDEF" evidence="3">
    <location>
        <begin position="221"/>
        <end position="362"/>
    </location>
</feature>
<dbReference type="PROSITE" id="PS50887">
    <property type="entry name" value="GGDEF"/>
    <property type="match status" value="1"/>
</dbReference>
<comment type="caution">
    <text evidence="4">The sequence shown here is derived from an EMBL/GenBank/DDBJ whole genome shotgun (WGS) entry which is preliminary data.</text>
</comment>
<feature type="transmembrane region" description="Helical" evidence="2">
    <location>
        <begin position="90"/>
        <end position="115"/>
    </location>
</feature>
<dbReference type="SUPFAM" id="SSF55073">
    <property type="entry name" value="Nucleotide cyclase"/>
    <property type="match status" value="1"/>
</dbReference>
<feature type="transmembrane region" description="Helical" evidence="2">
    <location>
        <begin position="154"/>
        <end position="172"/>
    </location>
</feature>
<dbReference type="Gene3D" id="3.30.70.270">
    <property type="match status" value="1"/>
</dbReference>
<dbReference type="InterPro" id="IPR029787">
    <property type="entry name" value="Nucleotide_cyclase"/>
</dbReference>
<dbReference type="GO" id="GO:0003824">
    <property type="term" value="F:catalytic activity"/>
    <property type="evidence" value="ECO:0007669"/>
    <property type="project" value="UniProtKB-ARBA"/>
</dbReference>
<accession>A0A9X4FFL8</accession>
<name>A0A9X4FFL8_9VIBR</name>
<gene>
    <name evidence="4" type="ORF">L9X51_14390</name>
</gene>
<dbReference type="EMBL" id="JAKNAX010000044">
    <property type="protein sequence ID" value="MDE1347617.1"/>
    <property type="molecule type" value="Genomic_DNA"/>
</dbReference>
<dbReference type="PANTHER" id="PTHR46663">
    <property type="entry name" value="DIGUANYLATE CYCLASE DGCT-RELATED"/>
    <property type="match status" value="1"/>
</dbReference>
<keyword evidence="2" id="KW-0812">Transmembrane</keyword>
<evidence type="ECO:0000313" key="5">
    <source>
        <dbReference type="Proteomes" id="UP001140978"/>
    </source>
</evidence>
<sequence length="388" mass="44271">MAELVGRHLEEMANMQLSRKRRVVGLCSVVSATLFSYYGFVQFIDHSYYLSLFNFICLLAIIFNAIYLYQRPDMPYADLVLSGILLTKGIILLLYSAQATSGILWLYPILAAVIFINDFKIGIVFSFSFSMLVGISLLVTNTQLSSDYLSADRFVISLTILGVICHISAYYYNKAINYIQSLYQEGIEDLAYTDQLTGLANRWSFENWANEKLSQQMKSNSITALVFLDIDNFKSINDNYGHDVGDKVLQYFANRLKNNVRNRDRKTAKHDCSLARFAGDEFVLLLYDVRTKKDLDAILNRICYMFEDKYQSSEMINNLTVSVGAALFPNDADNLPELTRCADKAMYWAKHKGKNQYQYYQHISSAEIQEPKCSATVTPIKKASESYT</sequence>
<keyword evidence="2" id="KW-0472">Membrane</keyword>
<dbReference type="SMART" id="SM00267">
    <property type="entry name" value="GGDEF"/>
    <property type="match status" value="1"/>
</dbReference>
<comment type="cofactor">
    <cofactor evidence="1">
        <name>Mg(2+)</name>
        <dbReference type="ChEBI" id="CHEBI:18420"/>
    </cofactor>
</comment>
<feature type="transmembrane region" description="Helical" evidence="2">
    <location>
        <begin position="121"/>
        <end position="142"/>
    </location>
</feature>
<dbReference type="Pfam" id="PF00990">
    <property type="entry name" value="GGDEF"/>
    <property type="match status" value="1"/>
</dbReference>
<evidence type="ECO:0000256" key="2">
    <source>
        <dbReference type="SAM" id="Phobius"/>
    </source>
</evidence>
<dbReference type="InterPro" id="IPR000160">
    <property type="entry name" value="GGDEF_dom"/>
</dbReference>
<evidence type="ECO:0000256" key="1">
    <source>
        <dbReference type="ARBA" id="ARBA00001946"/>
    </source>
</evidence>
<evidence type="ECO:0000313" key="4">
    <source>
        <dbReference type="EMBL" id="MDE1347617.1"/>
    </source>
</evidence>
<feature type="transmembrane region" description="Helical" evidence="2">
    <location>
        <begin position="23"/>
        <end position="41"/>
    </location>
</feature>
<dbReference type="InterPro" id="IPR043128">
    <property type="entry name" value="Rev_trsase/Diguanyl_cyclase"/>
</dbReference>
<dbReference type="AlphaFoldDB" id="A0A9X4FFL8"/>
<dbReference type="RefSeq" id="WP_176313751.1">
    <property type="nucleotide sequence ID" value="NZ_JAKNAX010000044.1"/>
</dbReference>
<dbReference type="PANTHER" id="PTHR46663:SF3">
    <property type="entry name" value="SLL0267 PROTEIN"/>
    <property type="match status" value="1"/>
</dbReference>
<evidence type="ECO:0000259" key="3">
    <source>
        <dbReference type="PROSITE" id="PS50887"/>
    </source>
</evidence>
<dbReference type="Proteomes" id="UP001140978">
    <property type="component" value="Unassembled WGS sequence"/>
</dbReference>